<dbReference type="SMART" id="SM00388">
    <property type="entry name" value="HisKA"/>
    <property type="match status" value="1"/>
</dbReference>
<evidence type="ECO:0000256" key="10">
    <source>
        <dbReference type="ARBA" id="ARBA00023136"/>
    </source>
</evidence>
<evidence type="ECO:0000256" key="5">
    <source>
        <dbReference type="ARBA" id="ARBA00022679"/>
    </source>
</evidence>
<dbReference type="InterPro" id="IPR004358">
    <property type="entry name" value="Sig_transdc_His_kin-like_C"/>
</dbReference>
<evidence type="ECO:0000259" key="13">
    <source>
        <dbReference type="PROSITE" id="PS50109"/>
    </source>
</evidence>
<evidence type="ECO:0000256" key="8">
    <source>
        <dbReference type="ARBA" id="ARBA00022989"/>
    </source>
</evidence>
<dbReference type="PANTHER" id="PTHR45436:SF4">
    <property type="entry name" value="SENSOR PROTEIN PHOQ"/>
    <property type="match status" value="1"/>
</dbReference>
<dbReference type="GO" id="GO:0005524">
    <property type="term" value="F:ATP binding"/>
    <property type="evidence" value="ECO:0007669"/>
    <property type="project" value="UniProtKB-KW"/>
</dbReference>
<evidence type="ECO:0000256" key="6">
    <source>
        <dbReference type="ARBA" id="ARBA00022692"/>
    </source>
</evidence>
<dbReference type="GO" id="GO:0000155">
    <property type="term" value="F:phosphorelay sensor kinase activity"/>
    <property type="evidence" value="ECO:0007669"/>
    <property type="project" value="InterPro"/>
</dbReference>
<keyword evidence="7 15" id="KW-0418">Kinase</keyword>
<sequence>MLRAAFSISLENVIQEKLRLHTYQLLSSGNSDDGAMRLPARITEPRFNQTRGDLLAFVKRLADDNQQYEVWRSVSAMEKQFSFPAPDGGQWYFGRARGGDGTEYYVSSYNTTWSNRDGVKTKYIFTVMEDFRYYEDELSKYRTIIAAGLLAFGLIFLLLQTLILRVGLGPVRKMAADVESMSTGQARSLAGNYPRELIPLTMNLNQLIENERHQRERYRERMADLSHGLKTPLSVLKGLGSDIDDDGQPISRVKLLEILTKQVARMTKLVEYQLQRAIPSGAPTVVSKIAVANSATEIISALKKVYAQKTILAELEIETGLSFYGDENDLLEMIGNLLDNAFKHSEHRVRLTAFKTTIQSGQSVLDFIVEDDGSGVPEANRSAILERGVQLDSSGEGQGFGLSIVADIVNSYRGSLSVKESNMGGALFQITMPTF</sequence>
<dbReference type="Proteomes" id="UP000614811">
    <property type="component" value="Unassembled WGS sequence"/>
</dbReference>
<gene>
    <name evidence="15" type="primary">phoQ</name>
    <name evidence="15" type="ORF">GCM10008090_10120</name>
</gene>
<keyword evidence="9" id="KW-0902">Two-component regulatory system</keyword>
<dbReference type="CDD" id="cd00082">
    <property type="entry name" value="HisKA"/>
    <property type="match status" value="1"/>
</dbReference>
<dbReference type="PANTHER" id="PTHR45436">
    <property type="entry name" value="SENSOR HISTIDINE KINASE YKOH"/>
    <property type="match status" value="1"/>
</dbReference>
<feature type="transmembrane region" description="Helical" evidence="12">
    <location>
        <begin position="144"/>
        <end position="164"/>
    </location>
</feature>
<feature type="coiled-coil region" evidence="11">
    <location>
        <begin position="201"/>
        <end position="228"/>
    </location>
</feature>
<dbReference type="InterPro" id="IPR003661">
    <property type="entry name" value="HisK_dim/P_dom"/>
</dbReference>
<comment type="catalytic activity">
    <reaction evidence="1">
        <text>ATP + protein L-histidine = ADP + protein N-phospho-L-histidine.</text>
        <dbReference type="EC" id="2.7.13.3"/>
    </reaction>
</comment>
<evidence type="ECO:0000256" key="3">
    <source>
        <dbReference type="ARBA" id="ARBA00012438"/>
    </source>
</evidence>
<dbReference type="PROSITE" id="PS50109">
    <property type="entry name" value="HIS_KIN"/>
    <property type="match status" value="1"/>
</dbReference>
<dbReference type="Gene3D" id="1.10.287.130">
    <property type="match status" value="1"/>
</dbReference>
<dbReference type="InterPro" id="IPR050428">
    <property type="entry name" value="TCS_sensor_his_kinase"/>
</dbReference>
<organism evidence="15 16">
    <name type="scientific">Arenicella chitinivorans</name>
    <dbReference type="NCBI Taxonomy" id="1329800"/>
    <lineage>
        <taxon>Bacteria</taxon>
        <taxon>Pseudomonadati</taxon>
        <taxon>Pseudomonadota</taxon>
        <taxon>Gammaproteobacteria</taxon>
        <taxon>Arenicellales</taxon>
        <taxon>Arenicellaceae</taxon>
        <taxon>Arenicella</taxon>
    </lineage>
</organism>
<dbReference type="EC" id="2.7.13.3" evidence="3"/>
<evidence type="ECO:0000256" key="11">
    <source>
        <dbReference type="SAM" id="Coils"/>
    </source>
</evidence>
<dbReference type="Pfam" id="PF02518">
    <property type="entry name" value="HATPase_c"/>
    <property type="match status" value="1"/>
</dbReference>
<evidence type="ECO:0000313" key="16">
    <source>
        <dbReference type="Proteomes" id="UP000614811"/>
    </source>
</evidence>
<keyword evidence="11" id="KW-0175">Coiled coil</keyword>
<dbReference type="SUPFAM" id="SSF47384">
    <property type="entry name" value="Homodimeric domain of signal transducing histidine kinase"/>
    <property type="match status" value="1"/>
</dbReference>
<evidence type="ECO:0000256" key="9">
    <source>
        <dbReference type="ARBA" id="ARBA00023012"/>
    </source>
</evidence>
<comment type="subcellular location">
    <subcellularLocation>
        <location evidence="2">Membrane</location>
    </subcellularLocation>
</comment>
<dbReference type="InterPro" id="IPR003594">
    <property type="entry name" value="HATPase_dom"/>
</dbReference>
<dbReference type="PRINTS" id="PR00344">
    <property type="entry name" value="BCTRLSENSOR"/>
</dbReference>
<dbReference type="InterPro" id="IPR005467">
    <property type="entry name" value="His_kinase_dom"/>
</dbReference>
<dbReference type="EMBL" id="BMXA01000002">
    <property type="protein sequence ID" value="GHA03135.1"/>
    <property type="molecule type" value="Genomic_DNA"/>
</dbReference>
<keyword evidence="16" id="KW-1185">Reference proteome</keyword>
<dbReference type="InterPro" id="IPR003660">
    <property type="entry name" value="HAMP_dom"/>
</dbReference>
<evidence type="ECO:0000256" key="7">
    <source>
        <dbReference type="ARBA" id="ARBA00022777"/>
    </source>
</evidence>
<dbReference type="SUPFAM" id="SSF55874">
    <property type="entry name" value="ATPase domain of HSP90 chaperone/DNA topoisomerase II/histidine kinase"/>
    <property type="match status" value="1"/>
</dbReference>
<protein>
    <recommendedName>
        <fullName evidence="3">histidine kinase</fullName>
        <ecNumber evidence="3">2.7.13.3</ecNumber>
    </recommendedName>
</protein>
<evidence type="ECO:0000313" key="15">
    <source>
        <dbReference type="EMBL" id="GHA03135.1"/>
    </source>
</evidence>
<dbReference type="PROSITE" id="PS50885">
    <property type="entry name" value="HAMP"/>
    <property type="match status" value="1"/>
</dbReference>
<reference evidence="15" key="2">
    <citation type="submission" date="2020-09" db="EMBL/GenBank/DDBJ databases">
        <authorList>
            <person name="Sun Q."/>
            <person name="Kim S."/>
        </authorList>
    </citation>
    <scope>NUCLEOTIDE SEQUENCE</scope>
    <source>
        <strain evidence="15">KCTC 12711</strain>
    </source>
</reference>
<dbReference type="Gene3D" id="3.30.565.10">
    <property type="entry name" value="Histidine kinase-like ATPase, C-terminal domain"/>
    <property type="match status" value="1"/>
</dbReference>
<feature type="domain" description="Histidine kinase" evidence="13">
    <location>
        <begin position="224"/>
        <end position="435"/>
    </location>
</feature>
<keyword evidence="10 12" id="KW-0472">Membrane</keyword>
<proteinExistence type="predicted"/>
<dbReference type="InterPro" id="IPR036890">
    <property type="entry name" value="HATPase_C_sf"/>
</dbReference>
<keyword evidence="8 12" id="KW-1133">Transmembrane helix</keyword>
<comment type="caution">
    <text evidence="15">The sequence shown here is derived from an EMBL/GenBank/DDBJ whole genome shotgun (WGS) entry which is preliminary data.</text>
</comment>
<dbReference type="SMART" id="SM00387">
    <property type="entry name" value="HATPase_c"/>
    <property type="match status" value="1"/>
</dbReference>
<dbReference type="GO" id="GO:0005886">
    <property type="term" value="C:plasma membrane"/>
    <property type="evidence" value="ECO:0007669"/>
    <property type="project" value="TreeGrafter"/>
</dbReference>
<evidence type="ECO:0000256" key="12">
    <source>
        <dbReference type="SAM" id="Phobius"/>
    </source>
</evidence>
<dbReference type="AlphaFoldDB" id="A0A918RLN4"/>
<feature type="domain" description="HAMP" evidence="14">
    <location>
        <begin position="165"/>
        <end position="216"/>
    </location>
</feature>
<reference evidence="15" key="1">
    <citation type="journal article" date="2014" name="Int. J. Syst. Evol. Microbiol.">
        <title>Complete genome sequence of Corynebacterium casei LMG S-19264T (=DSM 44701T), isolated from a smear-ripened cheese.</title>
        <authorList>
            <consortium name="US DOE Joint Genome Institute (JGI-PGF)"/>
            <person name="Walter F."/>
            <person name="Albersmeier A."/>
            <person name="Kalinowski J."/>
            <person name="Ruckert C."/>
        </authorList>
    </citation>
    <scope>NUCLEOTIDE SEQUENCE</scope>
    <source>
        <strain evidence="15">KCTC 12711</strain>
    </source>
</reference>
<name>A0A918RLN4_9GAMM</name>
<evidence type="ECO:0000256" key="1">
    <source>
        <dbReference type="ARBA" id="ARBA00000085"/>
    </source>
</evidence>
<keyword evidence="6 12" id="KW-0812">Transmembrane</keyword>
<accession>A0A918RLN4</accession>
<evidence type="ECO:0000256" key="2">
    <source>
        <dbReference type="ARBA" id="ARBA00004370"/>
    </source>
</evidence>
<evidence type="ECO:0000256" key="4">
    <source>
        <dbReference type="ARBA" id="ARBA00022553"/>
    </source>
</evidence>
<dbReference type="InterPro" id="IPR036097">
    <property type="entry name" value="HisK_dim/P_sf"/>
</dbReference>
<evidence type="ECO:0000259" key="14">
    <source>
        <dbReference type="PROSITE" id="PS50885"/>
    </source>
</evidence>
<keyword evidence="5" id="KW-0808">Transferase</keyword>
<keyword evidence="4" id="KW-0597">Phosphoprotein</keyword>